<keyword evidence="3" id="KW-1017">Isopeptide bond</keyword>
<reference evidence="7" key="3">
    <citation type="submission" date="2025-09" db="UniProtKB">
        <authorList>
            <consortium name="Ensembl"/>
        </authorList>
    </citation>
    <scope>IDENTIFICATION</scope>
</reference>
<evidence type="ECO:0000256" key="2">
    <source>
        <dbReference type="ARBA" id="ARBA00015319"/>
    </source>
</evidence>
<comment type="similarity">
    <text evidence="1">Belongs to the UFM1 family.</text>
</comment>
<evidence type="ECO:0000256" key="5">
    <source>
        <dbReference type="ARBA" id="ARBA00038545"/>
    </source>
</evidence>
<dbReference type="Ensembl" id="ENSACLT00000066260.1">
    <property type="protein sequence ID" value="ENSACLP00000077240.1"/>
    <property type="gene ID" value="ENSACLG00000030818.1"/>
</dbReference>
<dbReference type="GO" id="GO:0005634">
    <property type="term" value="C:nucleus"/>
    <property type="evidence" value="ECO:0007669"/>
    <property type="project" value="TreeGrafter"/>
</dbReference>
<dbReference type="GeneTree" id="ENSGT00390000010391"/>
<dbReference type="PANTHER" id="PTHR15825:SF0">
    <property type="entry name" value="UBIQUITIN-FOLD MODIFIER 1"/>
    <property type="match status" value="1"/>
</dbReference>
<reference evidence="7" key="2">
    <citation type="submission" date="2025-08" db="UniProtKB">
        <authorList>
            <consortium name="Ensembl"/>
        </authorList>
    </citation>
    <scope>IDENTIFICATION</scope>
</reference>
<evidence type="ECO:0000256" key="6">
    <source>
        <dbReference type="ARBA" id="ARBA00045800"/>
    </source>
</evidence>
<accession>A0AAX7V6J0</accession>
<dbReference type="InterPro" id="IPR029071">
    <property type="entry name" value="Ubiquitin-like_domsf"/>
</dbReference>
<evidence type="ECO:0000256" key="3">
    <source>
        <dbReference type="ARBA" id="ARBA00022499"/>
    </source>
</evidence>
<proteinExistence type="inferred from homology"/>
<evidence type="ECO:0000256" key="1">
    <source>
        <dbReference type="ARBA" id="ARBA00010230"/>
    </source>
</evidence>
<dbReference type="AlphaFoldDB" id="A0AAX7V6J0"/>
<evidence type="ECO:0000313" key="8">
    <source>
        <dbReference type="Proteomes" id="UP000265100"/>
    </source>
</evidence>
<dbReference type="PANTHER" id="PTHR15825">
    <property type="entry name" value="UBIQUITIN-FOLD MODIFIER 1"/>
    <property type="match status" value="1"/>
</dbReference>
<evidence type="ECO:0000256" key="4">
    <source>
        <dbReference type="ARBA" id="ARBA00022786"/>
    </source>
</evidence>
<dbReference type="Pfam" id="PF03671">
    <property type="entry name" value="Ufm1"/>
    <property type="match status" value="1"/>
</dbReference>
<keyword evidence="4" id="KW-0833">Ubl conjugation pathway</keyword>
<name>A0AAX7V6J0_ASTCA</name>
<dbReference type="SUPFAM" id="SSF54236">
    <property type="entry name" value="Ubiquitin-like"/>
    <property type="match status" value="1"/>
</dbReference>
<organism evidence="7 8">
    <name type="scientific">Astatotilapia calliptera</name>
    <name type="common">Eastern happy</name>
    <name type="synonym">Chromis callipterus</name>
    <dbReference type="NCBI Taxonomy" id="8154"/>
    <lineage>
        <taxon>Eukaryota</taxon>
        <taxon>Metazoa</taxon>
        <taxon>Chordata</taxon>
        <taxon>Craniata</taxon>
        <taxon>Vertebrata</taxon>
        <taxon>Euteleostomi</taxon>
        <taxon>Actinopterygii</taxon>
        <taxon>Neopterygii</taxon>
        <taxon>Teleostei</taxon>
        <taxon>Neoteleostei</taxon>
        <taxon>Acanthomorphata</taxon>
        <taxon>Ovalentaria</taxon>
        <taxon>Cichlomorphae</taxon>
        <taxon>Cichliformes</taxon>
        <taxon>Cichlidae</taxon>
        <taxon>African cichlids</taxon>
        <taxon>Pseudocrenilabrinae</taxon>
        <taxon>Haplochromini</taxon>
        <taxon>Astatotilapia</taxon>
    </lineage>
</organism>
<keyword evidence="8" id="KW-1185">Reference proteome</keyword>
<sequence>MSKVTFKITLTSDPRLPYKVLSVPESTPFTAVLKFAAEEFKVPSATSAIITNDGIGINPAQTAARLRASPHSKRQSGRTRRLMLLFLVDIGIMTHAADSCNARDPGNTSACVIFIFWPTTDSDSHESIFKHIDDVRMFPVFKSLE</sequence>
<dbReference type="InterPro" id="IPR005375">
    <property type="entry name" value="UFM1"/>
</dbReference>
<dbReference type="GO" id="GO:0005737">
    <property type="term" value="C:cytoplasm"/>
    <property type="evidence" value="ECO:0007669"/>
    <property type="project" value="TreeGrafter"/>
</dbReference>
<reference evidence="7" key="1">
    <citation type="submission" date="2018-05" db="EMBL/GenBank/DDBJ databases">
        <authorList>
            <person name="Datahose"/>
        </authorList>
    </citation>
    <scope>NUCLEOTIDE SEQUENCE</scope>
</reference>
<protein>
    <recommendedName>
        <fullName evidence="2">Ubiquitin-fold modifier 1</fullName>
    </recommendedName>
</protein>
<evidence type="ECO:0000313" key="7">
    <source>
        <dbReference type="Ensembl" id="ENSACLP00000077240.1"/>
    </source>
</evidence>
<comment type="function">
    <text evidence="6">Ubiquitin-like modifier which can be covalently attached via an isopeptide bond to lysine residues of substrate proteins as a monomer or a lysine-linked polymer. The so-called ufmylation, requires the UFM1-activating E1 enzyme UBA5, the UFM1-conjugating E2 enzyme UFC1, and the UFM1-ligase E3 enzyme UFL1. Ufmylation is involved in various processes, such as ribosome recycling, response to DNA damage, transcription or reticulophagy (also called ER-phagy) induced in response to endoplasmic reticulum stress.</text>
</comment>
<gene>
    <name evidence="7" type="primary">UFM1</name>
</gene>
<comment type="subunit">
    <text evidence="5">Interacts with UBA5. Interacts with UFC1.</text>
</comment>
<dbReference type="Proteomes" id="UP000265100">
    <property type="component" value="Chromosome 10"/>
</dbReference>
<dbReference type="GO" id="GO:1990592">
    <property type="term" value="P:protein K69-linked ufmylation"/>
    <property type="evidence" value="ECO:0007669"/>
    <property type="project" value="TreeGrafter"/>
</dbReference>
<dbReference type="Gene3D" id="3.10.20.90">
    <property type="entry name" value="Phosphatidylinositol 3-kinase Catalytic Subunit, Chain A, domain 1"/>
    <property type="match status" value="1"/>
</dbReference>